<feature type="compositionally biased region" description="Polar residues" evidence="1">
    <location>
        <begin position="314"/>
        <end position="330"/>
    </location>
</feature>
<name>A0A2K1WZQ5_POPTR</name>
<gene>
    <name evidence="2" type="ORF">POPTR_018G118900</name>
</gene>
<reference evidence="2 3" key="1">
    <citation type="journal article" date="2006" name="Science">
        <title>The genome of black cottonwood, Populus trichocarpa (Torr. &amp; Gray).</title>
        <authorList>
            <person name="Tuskan G.A."/>
            <person name="Difazio S."/>
            <person name="Jansson S."/>
            <person name="Bohlmann J."/>
            <person name="Grigoriev I."/>
            <person name="Hellsten U."/>
            <person name="Putnam N."/>
            <person name="Ralph S."/>
            <person name="Rombauts S."/>
            <person name="Salamov A."/>
            <person name="Schein J."/>
            <person name="Sterck L."/>
            <person name="Aerts A."/>
            <person name="Bhalerao R.R."/>
            <person name="Bhalerao R.P."/>
            <person name="Blaudez D."/>
            <person name="Boerjan W."/>
            <person name="Brun A."/>
            <person name="Brunner A."/>
            <person name="Busov V."/>
            <person name="Campbell M."/>
            <person name="Carlson J."/>
            <person name="Chalot M."/>
            <person name="Chapman J."/>
            <person name="Chen G.L."/>
            <person name="Cooper D."/>
            <person name="Coutinho P.M."/>
            <person name="Couturier J."/>
            <person name="Covert S."/>
            <person name="Cronk Q."/>
            <person name="Cunningham R."/>
            <person name="Davis J."/>
            <person name="Degroeve S."/>
            <person name="Dejardin A."/>
            <person name="Depamphilis C."/>
            <person name="Detter J."/>
            <person name="Dirks B."/>
            <person name="Dubchak I."/>
            <person name="Duplessis S."/>
            <person name="Ehlting J."/>
            <person name="Ellis B."/>
            <person name="Gendler K."/>
            <person name="Goodstein D."/>
            <person name="Gribskov M."/>
            <person name="Grimwood J."/>
            <person name="Groover A."/>
            <person name="Gunter L."/>
            <person name="Hamberger B."/>
            <person name="Heinze B."/>
            <person name="Helariutta Y."/>
            <person name="Henrissat B."/>
            <person name="Holligan D."/>
            <person name="Holt R."/>
            <person name="Huang W."/>
            <person name="Islam-Faridi N."/>
            <person name="Jones S."/>
            <person name="Jones-Rhoades M."/>
            <person name="Jorgensen R."/>
            <person name="Joshi C."/>
            <person name="Kangasjarvi J."/>
            <person name="Karlsson J."/>
            <person name="Kelleher C."/>
            <person name="Kirkpatrick R."/>
            <person name="Kirst M."/>
            <person name="Kohler A."/>
            <person name="Kalluri U."/>
            <person name="Larimer F."/>
            <person name="Leebens-Mack J."/>
            <person name="Leple J.C."/>
            <person name="Locascio P."/>
            <person name="Lou Y."/>
            <person name="Lucas S."/>
            <person name="Martin F."/>
            <person name="Montanini B."/>
            <person name="Napoli C."/>
            <person name="Nelson D.R."/>
            <person name="Nelson C."/>
            <person name="Nieminen K."/>
            <person name="Nilsson O."/>
            <person name="Pereda V."/>
            <person name="Peter G."/>
            <person name="Philippe R."/>
            <person name="Pilate G."/>
            <person name="Poliakov A."/>
            <person name="Razumovskaya J."/>
            <person name="Richardson P."/>
            <person name="Rinaldi C."/>
            <person name="Ritland K."/>
            <person name="Rouze P."/>
            <person name="Ryaboy D."/>
            <person name="Schmutz J."/>
            <person name="Schrader J."/>
            <person name="Segerman B."/>
            <person name="Shin H."/>
            <person name="Siddiqui A."/>
            <person name="Sterky F."/>
            <person name="Terry A."/>
            <person name="Tsai C.J."/>
            <person name="Uberbacher E."/>
            <person name="Unneberg P."/>
            <person name="Vahala J."/>
            <person name="Wall K."/>
            <person name="Wessler S."/>
            <person name="Yang G."/>
            <person name="Yin T."/>
            <person name="Douglas C."/>
            <person name="Marra M."/>
            <person name="Sandberg G."/>
            <person name="Van de Peer Y."/>
            <person name="Rokhsar D."/>
        </authorList>
    </citation>
    <scope>NUCLEOTIDE SEQUENCE [LARGE SCALE GENOMIC DNA]</scope>
    <source>
        <strain evidence="3">cv. Nisqually</strain>
    </source>
</reference>
<sequence length="351" mass="39014">MITAKTTNEFQIFYLKWFHFLRQLVLCCWRCYWEVDGQISRPNHVPYEKYRELLEETSSLKMQALHREEEIQTLKGMLAQKDKETVRLKDQLLLRDKTISKLRALVEFAWTEFDSAKKRNINPKASAIEEHEKETIQEINGTASIVNEIGITNQDGDTPTSAHVSSIKGESPSLLSTFNGPQPPPAEAKIPREAPNPLTKEAKQDDKPFASAPIFYVGPILSVSNSKGHSLPPPPPRPPPPPSRMEANIVGATPTPVREFHIAPCPPPPRPSPPPPPMEANIVGATPTPVRVFRVAPVRRMEANITGATQTPVRIHRPNNTETNPSSSTIRVAHQDGKPHVSAPIPSVVKP</sequence>
<proteinExistence type="predicted"/>
<dbReference type="EMBL" id="CM009307">
    <property type="protein sequence ID" value="PNS94003.1"/>
    <property type="molecule type" value="Genomic_DNA"/>
</dbReference>
<feature type="compositionally biased region" description="Polar residues" evidence="1">
    <location>
        <begin position="154"/>
        <end position="164"/>
    </location>
</feature>
<feature type="compositionally biased region" description="Pro residues" evidence="1">
    <location>
        <begin position="231"/>
        <end position="243"/>
    </location>
</feature>
<feature type="region of interest" description="Disordered" evidence="1">
    <location>
        <begin position="314"/>
        <end position="351"/>
    </location>
</feature>
<evidence type="ECO:0000313" key="3">
    <source>
        <dbReference type="Proteomes" id="UP000006729"/>
    </source>
</evidence>
<organism evidence="2 3">
    <name type="scientific">Populus trichocarpa</name>
    <name type="common">Western balsam poplar</name>
    <name type="synonym">Populus balsamifera subsp. trichocarpa</name>
    <dbReference type="NCBI Taxonomy" id="3694"/>
    <lineage>
        <taxon>Eukaryota</taxon>
        <taxon>Viridiplantae</taxon>
        <taxon>Streptophyta</taxon>
        <taxon>Embryophyta</taxon>
        <taxon>Tracheophyta</taxon>
        <taxon>Spermatophyta</taxon>
        <taxon>Magnoliopsida</taxon>
        <taxon>eudicotyledons</taxon>
        <taxon>Gunneridae</taxon>
        <taxon>Pentapetalae</taxon>
        <taxon>rosids</taxon>
        <taxon>fabids</taxon>
        <taxon>Malpighiales</taxon>
        <taxon>Salicaceae</taxon>
        <taxon>Saliceae</taxon>
        <taxon>Populus</taxon>
    </lineage>
</organism>
<evidence type="ECO:0000256" key="1">
    <source>
        <dbReference type="SAM" id="MobiDB-lite"/>
    </source>
</evidence>
<dbReference type="InParanoid" id="A0A2K1WZQ5"/>
<dbReference type="AlphaFoldDB" id="A0A2K1WZQ5"/>
<evidence type="ECO:0000313" key="2">
    <source>
        <dbReference type="EMBL" id="PNS94003.1"/>
    </source>
</evidence>
<accession>A0A2K1WZQ5</accession>
<dbReference type="ExpressionAtlas" id="A0A2K1WZQ5">
    <property type="expression patterns" value="differential"/>
</dbReference>
<feature type="region of interest" description="Disordered" evidence="1">
    <location>
        <begin position="154"/>
        <end position="209"/>
    </location>
</feature>
<protein>
    <submittedName>
        <fullName evidence="2">Uncharacterized protein</fullName>
    </submittedName>
</protein>
<dbReference type="Proteomes" id="UP000006729">
    <property type="component" value="Chromosome 18"/>
</dbReference>
<keyword evidence="3" id="KW-1185">Reference proteome</keyword>
<feature type="region of interest" description="Disordered" evidence="1">
    <location>
        <begin position="225"/>
        <end position="244"/>
    </location>
</feature>